<proteinExistence type="predicted"/>
<evidence type="ECO:0000313" key="2">
    <source>
        <dbReference type="EMBL" id="GAA3506578.1"/>
    </source>
</evidence>
<feature type="compositionally biased region" description="Basic residues" evidence="1">
    <location>
        <begin position="1"/>
        <end position="10"/>
    </location>
</feature>
<gene>
    <name evidence="2" type="ORF">GCM10019016_136930</name>
</gene>
<comment type="caution">
    <text evidence="2">The sequence shown here is derived from an EMBL/GenBank/DDBJ whole genome shotgun (WGS) entry which is preliminary data.</text>
</comment>
<feature type="region of interest" description="Disordered" evidence="1">
    <location>
        <begin position="1"/>
        <end position="45"/>
    </location>
</feature>
<name>A0ABP6UIM1_9ACTN</name>
<feature type="compositionally biased region" description="Basic and acidic residues" evidence="1">
    <location>
        <begin position="26"/>
        <end position="45"/>
    </location>
</feature>
<evidence type="ECO:0008006" key="4">
    <source>
        <dbReference type="Google" id="ProtNLM"/>
    </source>
</evidence>
<evidence type="ECO:0000256" key="1">
    <source>
        <dbReference type="SAM" id="MobiDB-lite"/>
    </source>
</evidence>
<dbReference type="EMBL" id="BAAAXF010000092">
    <property type="protein sequence ID" value="GAA3506578.1"/>
    <property type="molecule type" value="Genomic_DNA"/>
</dbReference>
<dbReference type="RefSeq" id="WP_345586553.1">
    <property type="nucleotide sequence ID" value="NZ_BAAAXF010000092.1"/>
</dbReference>
<keyword evidence="3" id="KW-1185">Reference proteome</keyword>
<sequence>MPKPSCRRPRPSNADRAAEQRAAAAEQRRLAAEDRRLAAEQEAQEQRAEQERLTAFFEHAGIKAALWPAFMQLVRSASGKAVACGDQSPSHGNGLLLYSRQHEASAFQLAGVVCPDPSALARWPADLTILVPGRAWLLRIEKAAQSPLKVAVLDPITRRCAYERVGPRH</sequence>
<organism evidence="2 3">
    <name type="scientific">Streptomyces prasinosporus</name>
    <dbReference type="NCBI Taxonomy" id="68256"/>
    <lineage>
        <taxon>Bacteria</taxon>
        <taxon>Bacillati</taxon>
        <taxon>Actinomycetota</taxon>
        <taxon>Actinomycetes</taxon>
        <taxon>Kitasatosporales</taxon>
        <taxon>Streptomycetaceae</taxon>
        <taxon>Streptomyces</taxon>
        <taxon>Streptomyces albogriseolus group</taxon>
    </lineage>
</organism>
<protein>
    <recommendedName>
        <fullName evidence="4">SseB protein N-terminal domain-containing protein</fullName>
    </recommendedName>
</protein>
<dbReference type="Proteomes" id="UP001501455">
    <property type="component" value="Unassembled WGS sequence"/>
</dbReference>
<evidence type="ECO:0000313" key="3">
    <source>
        <dbReference type="Proteomes" id="UP001501455"/>
    </source>
</evidence>
<accession>A0ABP6UIM1</accession>
<reference evidence="3" key="1">
    <citation type="journal article" date="2019" name="Int. J. Syst. Evol. Microbiol.">
        <title>The Global Catalogue of Microorganisms (GCM) 10K type strain sequencing project: providing services to taxonomists for standard genome sequencing and annotation.</title>
        <authorList>
            <consortium name="The Broad Institute Genomics Platform"/>
            <consortium name="The Broad Institute Genome Sequencing Center for Infectious Disease"/>
            <person name="Wu L."/>
            <person name="Ma J."/>
        </authorList>
    </citation>
    <scope>NUCLEOTIDE SEQUENCE [LARGE SCALE GENOMIC DNA]</scope>
    <source>
        <strain evidence="3">JCM 4816</strain>
    </source>
</reference>